<protein>
    <submittedName>
        <fullName evidence="4">L-asparaginase</fullName>
    </submittedName>
</protein>
<dbReference type="PROSITE" id="PS51732">
    <property type="entry name" value="ASN_GLN_ASE_3"/>
    <property type="match status" value="1"/>
</dbReference>
<organism evidence="4 5">
    <name type="scientific">Thioalbus denitrificans</name>
    <dbReference type="NCBI Taxonomy" id="547122"/>
    <lineage>
        <taxon>Bacteria</taxon>
        <taxon>Pseudomonadati</taxon>
        <taxon>Pseudomonadota</taxon>
        <taxon>Gammaproteobacteria</taxon>
        <taxon>Chromatiales</taxon>
        <taxon>Ectothiorhodospiraceae</taxon>
        <taxon>Thioalbus</taxon>
    </lineage>
</organism>
<evidence type="ECO:0000313" key="4">
    <source>
        <dbReference type="EMBL" id="RCX33004.1"/>
    </source>
</evidence>
<dbReference type="GO" id="GO:0004067">
    <property type="term" value="F:asparaginase activity"/>
    <property type="evidence" value="ECO:0007669"/>
    <property type="project" value="UniProtKB-UniRule"/>
</dbReference>
<keyword evidence="5" id="KW-1185">Reference proteome</keyword>
<dbReference type="InterPro" id="IPR036152">
    <property type="entry name" value="Asp/glu_Ase-like_sf"/>
</dbReference>
<dbReference type="OrthoDB" id="9788068at2"/>
<proteinExistence type="predicted"/>
<evidence type="ECO:0000313" key="5">
    <source>
        <dbReference type="Proteomes" id="UP000252707"/>
    </source>
</evidence>
<accession>A0A369CMB5</accession>
<dbReference type="Pfam" id="PF00710">
    <property type="entry name" value="Asparaginase"/>
    <property type="match status" value="1"/>
</dbReference>
<dbReference type="InterPro" id="IPR037152">
    <property type="entry name" value="L-asparaginase_N_sf"/>
</dbReference>
<dbReference type="SUPFAM" id="SSF53774">
    <property type="entry name" value="Glutaminase/Asparaginase"/>
    <property type="match status" value="1"/>
</dbReference>
<name>A0A369CMB5_9GAMM</name>
<dbReference type="Proteomes" id="UP000252707">
    <property type="component" value="Unassembled WGS sequence"/>
</dbReference>
<feature type="active site" description="O-isoaspartyl threonine intermediate" evidence="1">
    <location>
        <position position="11"/>
    </location>
</feature>
<comment type="caution">
    <text evidence="4">The sequence shown here is derived from an EMBL/GenBank/DDBJ whole genome shotgun (WGS) entry which is preliminary data.</text>
</comment>
<dbReference type="AlphaFoldDB" id="A0A369CMB5"/>
<evidence type="ECO:0000256" key="2">
    <source>
        <dbReference type="PIRSR" id="PIRSR001220-2"/>
    </source>
</evidence>
<gene>
    <name evidence="4" type="ORF">DFQ59_101303</name>
</gene>
<dbReference type="PIRSF" id="PIRSF500176">
    <property type="entry name" value="L_ASNase"/>
    <property type="match status" value="1"/>
</dbReference>
<reference evidence="4 5" key="1">
    <citation type="submission" date="2018-07" db="EMBL/GenBank/DDBJ databases">
        <title>Genomic Encyclopedia of Type Strains, Phase IV (KMG-IV): sequencing the most valuable type-strain genomes for metagenomic binning, comparative biology and taxonomic classification.</title>
        <authorList>
            <person name="Goeker M."/>
        </authorList>
    </citation>
    <scope>NUCLEOTIDE SEQUENCE [LARGE SCALE GENOMIC DNA]</scope>
    <source>
        <strain evidence="4 5">DSM 26407</strain>
    </source>
</reference>
<feature type="domain" description="L-asparaginase N-terminal" evidence="3">
    <location>
        <begin position="3"/>
        <end position="156"/>
    </location>
</feature>
<sequence length="166" mass="17911">MSVRVIVTGGTFEKQYDALKGELTFKDSHLPRILELVRCTAPVVLEVNQLIDSLHMQAADRQRVLAACAQAPESRLLVIHGTDTLVETARALGEAGLGKTVVLTGAMVPYSVAGSDALFNLGYALAMAQSLPPGVHVAMNARTFPWDNVRKNREQGVFEALDQQPG</sequence>
<dbReference type="PANTHER" id="PTHR11707:SF28">
    <property type="entry name" value="60 KDA LYSOPHOSPHOLIPASE"/>
    <property type="match status" value="1"/>
</dbReference>
<feature type="binding site" evidence="2">
    <location>
        <position position="53"/>
    </location>
    <ligand>
        <name>substrate</name>
    </ligand>
</feature>
<dbReference type="PIRSF" id="PIRSF001220">
    <property type="entry name" value="L-ASNase_gatD"/>
    <property type="match status" value="1"/>
</dbReference>
<dbReference type="Gene3D" id="3.40.50.1170">
    <property type="entry name" value="L-asparaginase, N-terminal domain"/>
    <property type="match status" value="1"/>
</dbReference>
<evidence type="ECO:0000259" key="3">
    <source>
        <dbReference type="Pfam" id="PF00710"/>
    </source>
</evidence>
<dbReference type="PRINTS" id="PR00139">
    <property type="entry name" value="ASNGLNASE"/>
</dbReference>
<dbReference type="PANTHER" id="PTHR11707">
    <property type="entry name" value="L-ASPARAGINASE"/>
    <property type="match status" value="1"/>
</dbReference>
<dbReference type="InterPro" id="IPR006034">
    <property type="entry name" value="Asparaginase/glutaminase-like"/>
</dbReference>
<dbReference type="RefSeq" id="WP_114277894.1">
    <property type="nucleotide sequence ID" value="NZ_QPJY01000001.1"/>
</dbReference>
<dbReference type="EMBL" id="QPJY01000001">
    <property type="protein sequence ID" value="RCX33004.1"/>
    <property type="molecule type" value="Genomic_DNA"/>
</dbReference>
<evidence type="ECO:0000256" key="1">
    <source>
        <dbReference type="PIRSR" id="PIRSR001220-1"/>
    </source>
</evidence>
<feature type="binding site" evidence="2">
    <location>
        <begin position="82"/>
        <end position="83"/>
    </location>
    <ligand>
        <name>substrate</name>
    </ligand>
</feature>
<dbReference type="InterPro" id="IPR027474">
    <property type="entry name" value="L-asparaginase_N"/>
</dbReference>